<dbReference type="PANTHER" id="PTHR43441">
    <property type="entry name" value="RIBOSOMAL-PROTEIN-SERINE ACETYLTRANSFERASE"/>
    <property type="match status" value="1"/>
</dbReference>
<evidence type="ECO:0000313" key="3">
    <source>
        <dbReference type="Proteomes" id="UP000257144"/>
    </source>
</evidence>
<sequence>MFTFKVDEEIELQLFQLKDCKELYRMVDTNRSHLREWLGWVDDMTSPYQYETIIPVWLKQFADNNGFNTGIRYQGELVGSIGFHYIDWRNRHTTIGYYLAKNAVGKGIMTRSVRALLDYAFYELGLNRVEIRCGEYNLKSRAIPERLGFTIEGRIRDGEALYNNFHDLIVYGMLTREWNNRTAYKPY</sequence>
<dbReference type="PROSITE" id="PS51186">
    <property type="entry name" value="GNAT"/>
    <property type="match status" value="1"/>
</dbReference>
<dbReference type="GO" id="GO:0005737">
    <property type="term" value="C:cytoplasm"/>
    <property type="evidence" value="ECO:0007669"/>
    <property type="project" value="TreeGrafter"/>
</dbReference>
<gene>
    <name evidence="2" type="ORF">DRW41_18875</name>
</gene>
<comment type="caution">
    <text evidence="2">The sequence shown here is derived from an EMBL/GenBank/DDBJ whole genome shotgun (WGS) entry which is preliminary data.</text>
</comment>
<dbReference type="InterPro" id="IPR016181">
    <property type="entry name" value="Acyl_CoA_acyltransferase"/>
</dbReference>
<dbReference type="AlphaFoldDB" id="A0A3D8GM32"/>
<evidence type="ECO:0000313" key="2">
    <source>
        <dbReference type="EMBL" id="RDU35347.1"/>
    </source>
</evidence>
<dbReference type="SUPFAM" id="SSF55729">
    <property type="entry name" value="Acyl-CoA N-acyltransferases (Nat)"/>
    <property type="match status" value="1"/>
</dbReference>
<dbReference type="EMBL" id="QNQT01000011">
    <property type="protein sequence ID" value="RDU35347.1"/>
    <property type="molecule type" value="Genomic_DNA"/>
</dbReference>
<dbReference type="InterPro" id="IPR051908">
    <property type="entry name" value="Ribosomal_N-acetyltransferase"/>
</dbReference>
<organism evidence="2 3">
    <name type="scientific">Neobacillus piezotolerans</name>
    <dbReference type="NCBI Taxonomy" id="2259171"/>
    <lineage>
        <taxon>Bacteria</taxon>
        <taxon>Bacillati</taxon>
        <taxon>Bacillota</taxon>
        <taxon>Bacilli</taxon>
        <taxon>Bacillales</taxon>
        <taxon>Bacillaceae</taxon>
        <taxon>Neobacillus</taxon>
    </lineage>
</organism>
<feature type="domain" description="N-acetyltransferase" evidence="1">
    <location>
        <begin position="24"/>
        <end position="168"/>
    </location>
</feature>
<dbReference type="Pfam" id="PF13302">
    <property type="entry name" value="Acetyltransf_3"/>
    <property type="match status" value="1"/>
</dbReference>
<reference evidence="2 3" key="1">
    <citation type="submission" date="2018-07" db="EMBL/GenBank/DDBJ databases">
        <title>Bacillus sp. YLB-04 draft genome sequence.</title>
        <authorList>
            <person name="Yu L."/>
            <person name="Tang X."/>
        </authorList>
    </citation>
    <scope>NUCLEOTIDE SEQUENCE [LARGE SCALE GENOMIC DNA]</scope>
    <source>
        <strain evidence="2 3">YLB-04</strain>
    </source>
</reference>
<dbReference type="RefSeq" id="WP_115453585.1">
    <property type="nucleotide sequence ID" value="NZ_QNQT01000011.1"/>
</dbReference>
<evidence type="ECO:0000259" key="1">
    <source>
        <dbReference type="PROSITE" id="PS51186"/>
    </source>
</evidence>
<dbReference type="InterPro" id="IPR000182">
    <property type="entry name" value="GNAT_dom"/>
</dbReference>
<dbReference type="GO" id="GO:1990189">
    <property type="term" value="F:protein N-terminal-serine acetyltransferase activity"/>
    <property type="evidence" value="ECO:0007669"/>
    <property type="project" value="TreeGrafter"/>
</dbReference>
<name>A0A3D8GM32_9BACI</name>
<dbReference type="Proteomes" id="UP000257144">
    <property type="component" value="Unassembled WGS sequence"/>
</dbReference>
<dbReference type="GO" id="GO:0008999">
    <property type="term" value="F:protein-N-terminal-alanine acetyltransferase activity"/>
    <property type="evidence" value="ECO:0007669"/>
    <property type="project" value="TreeGrafter"/>
</dbReference>
<keyword evidence="2" id="KW-0808">Transferase</keyword>
<accession>A0A3D8GM32</accession>
<dbReference type="OrthoDB" id="9784707at2"/>
<proteinExistence type="predicted"/>
<dbReference type="PANTHER" id="PTHR43441:SF12">
    <property type="entry name" value="RIBOSOMAL N-ACETYLTRANSFERASE YDAF-RELATED"/>
    <property type="match status" value="1"/>
</dbReference>
<protein>
    <submittedName>
        <fullName evidence="2">RimJ/RimL family protein N-acetyltransferase</fullName>
    </submittedName>
</protein>
<dbReference type="Gene3D" id="3.40.630.30">
    <property type="match status" value="1"/>
</dbReference>
<keyword evidence="3" id="KW-1185">Reference proteome</keyword>